<evidence type="ECO:0000256" key="4">
    <source>
        <dbReference type="ARBA" id="ARBA00023306"/>
    </source>
</evidence>
<protein>
    <recommendedName>
        <fullName evidence="11">B-like cyclin</fullName>
    </recommendedName>
</protein>
<dbReference type="InterPro" id="IPR004367">
    <property type="entry name" value="Cyclin_C-dom"/>
</dbReference>
<reference evidence="9" key="1">
    <citation type="journal article" date="2022" name="Plant J.">
        <title>Strategies of tolerance reflected in two North American maple genomes.</title>
        <authorList>
            <person name="McEvoy S.L."/>
            <person name="Sezen U.U."/>
            <person name="Trouern-Trend A."/>
            <person name="McMahon S.M."/>
            <person name="Schaberg P.G."/>
            <person name="Yang J."/>
            <person name="Wegrzyn J.L."/>
            <person name="Swenson N.G."/>
        </authorList>
    </citation>
    <scope>NUCLEOTIDE SEQUENCE</scope>
    <source>
        <strain evidence="9">NS2018</strain>
    </source>
</reference>
<dbReference type="AlphaFoldDB" id="A0AA39TJ50"/>
<evidence type="ECO:0000259" key="7">
    <source>
        <dbReference type="SMART" id="SM00385"/>
    </source>
</evidence>
<keyword evidence="10" id="KW-1185">Reference proteome</keyword>
<feature type="region of interest" description="Disordered" evidence="6">
    <location>
        <begin position="1"/>
        <end position="29"/>
    </location>
</feature>
<accession>A0AA39TJ50</accession>
<feature type="domain" description="Cyclin-like" evidence="7">
    <location>
        <begin position="339"/>
        <end position="401"/>
    </location>
</feature>
<keyword evidence="4" id="KW-0131">Cell cycle</keyword>
<dbReference type="PANTHER" id="PTHR10177">
    <property type="entry name" value="CYCLINS"/>
    <property type="match status" value="1"/>
</dbReference>
<evidence type="ECO:0000313" key="9">
    <source>
        <dbReference type="EMBL" id="KAK0605883.1"/>
    </source>
</evidence>
<dbReference type="Pfam" id="PF02984">
    <property type="entry name" value="Cyclin_C"/>
    <property type="match status" value="2"/>
</dbReference>
<proteinExistence type="inferred from homology"/>
<dbReference type="InterPro" id="IPR046965">
    <property type="entry name" value="Cyclin_A/B-like"/>
</dbReference>
<gene>
    <name evidence="9" type="ORF">LWI29_031775</name>
</gene>
<keyword evidence="3 5" id="KW-0195">Cyclin</keyword>
<evidence type="ECO:0000313" key="10">
    <source>
        <dbReference type="Proteomes" id="UP001168877"/>
    </source>
</evidence>
<dbReference type="Proteomes" id="UP001168877">
    <property type="component" value="Unassembled WGS sequence"/>
</dbReference>
<keyword evidence="2" id="KW-0132">Cell division</keyword>
<dbReference type="InterPro" id="IPR013763">
    <property type="entry name" value="Cyclin-like_dom"/>
</dbReference>
<dbReference type="EMBL" id="JAUESC010000002">
    <property type="protein sequence ID" value="KAK0605883.1"/>
    <property type="molecule type" value="Genomic_DNA"/>
</dbReference>
<dbReference type="InterPro" id="IPR006671">
    <property type="entry name" value="Cyclin_N"/>
</dbReference>
<dbReference type="InterPro" id="IPR039361">
    <property type="entry name" value="Cyclin"/>
</dbReference>
<dbReference type="FunFam" id="1.10.472.10:FF:000001">
    <property type="entry name" value="G2/mitotic-specific cyclin"/>
    <property type="match status" value="1"/>
</dbReference>
<evidence type="ECO:0000256" key="2">
    <source>
        <dbReference type="ARBA" id="ARBA00022618"/>
    </source>
</evidence>
<dbReference type="PROSITE" id="PS00292">
    <property type="entry name" value="CYCLINS"/>
    <property type="match status" value="1"/>
</dbReference>
<dbReference type="Pfam" id="PF00134">
    <property type="entry name" value="Cyclin_N"/>
    <property type="match status" value="1"/>
</dbReference>
<evidence type="ECO:0000256" key="6">
    <source>
        <dbReference type="SAM" id="MobiDB-lite"/>
    </source>
</evidence>
<evidence type="ECO:0008006" key="11">
    <source>
        <dbReference type="Google" id="ProtNLM"/>
    </source>
</evidence>
<evidence type="ECO:0000259" key="8">
    <source>
        <dbReference type="SMART" id="SM01332"/>
    </source>
</evidence>
<reference evidence="9" key="2">
    <citation type="submission" date="2023-06" db="EMBL/GenBank/DDBJ databases">
        <authorList>
            <person name="Swenson N.G."/>
            <person name="Wegrzyn J.L."/>
            <person name="Mcevoy S.L."/>
        </authorList>
    </citation>
    <scope>NUCLEOTIDE SEQUENCE</scope>
    <source>
        <strain evidence="9">NS2018</strain>
        <tissue evidence="9">Leaf</tissue>
    </source>
</reference>
<dbReference type="GO" id="GO:0044772">
    <property type="term" value="P:mitotic cell cycle phase transition"/>
    <property type="evidence" value="ECO:0007669"/>
    <property type="project" value="InterPro"/>
</dbReference>
<evidence type="ECO:0000256" key="3">
    <source>
        <dbReference type="ARBA" id="ARBA00023127"/>
    </source>
</evidence>
<name>A0AA39TJ50_ACESA</name>
<dbReference type="InterPro" id="IPR048258">
    <property type="entry name" value="Cyclins_cyclin-box"/>
</dbReference>
<dbReference type="SUPFAM" id="SSF47954">
    <property type="entry name" value="Cyclin-like"/>
    <property type="match status" value="2"/>
</dbReference>
<dbReference type="SMART" id="SM00385">
    <property type="entry name" value="CYCLIN"/>
    <property type="match status" value="2"/>
</dbReference>
<dbReference type="InterPro" id="IPR036915">
    <property type="entry name" value="Cyclin-like_sf"/>
</dbReference>
<feature type="domain" description="Cyclin-like" evidence="7">
    <location>
        <begin position="242"/>
        <end position="326"/>
    </location>
</feature>
<dbReference type="PIRSF" id="PIRSF001771">
    <property type="entry name" value="Cyclin_A_B_D_E"/>
    <property type="match status" value="1"/>
</dbReference>
<evidence type="ECO:0000256" key="5">
    <source>
        <dbReference type="RuleBase" id="RU000383"/>
    </source>
</evidence>
<evidence type="ECO:0000256" key="1">
    <source>
        <dbReference type="ARBA" id="ARBA00006955"/>
    </source>
</evidence>
<dbReference type="GO" id="GO:0051301">
    <property type="term" value="P:cell division"/>
    <property type="evidence" value="ECO:0007669"/>
    <property type="project" value="UniProtKB-KW"/>
</dbReference>
<feature type="domain" description="Cyclin C-terminal" evidence="8">
    <location>
        <begin position="335"/>
        <end position="433"/>
    </location>
</feature>
<comment type="caution">
    <text evidence="9">The sequence shown here is derived from an EMBL/GenBank/DDBJ whole genome shotgun (WGS) entry which is preliminary data.</text>
</comment>
<organism evidence="9 10">
    <name type="scientific">Acer saccharum</name>
    <name type="common">Sugar maple</name>
    <dbReference type="NCBI Taxonomy" id="4024"/>
    <lineage>
        <taxon>Eukaryota</taxon>
        <taxon>Viridiplantae</taxon>
        <taxon>Streptophyta</taxon>
        <taxon>Embryophyta</taxon>
        <taxon>Tracheophyta</taxon>
        <taxon>Spermatophyta</taxon>
        <taxon>Magnoliopsida</taxon>
        <taxon>eudicotyledons</taxon>
        <taxon>Gunneridae</taxon>
        <taxon>Pentapetalae</taxon>
        <taxon>rosids</taxon>
        <taxon>malvids</taxon>
        <taxon>Sapindales</taxon>
        <taxon>Sapindaceae</taxon>
        <taxon>Hippocastanoideae</taxon>
        <taxon>Acereae</taxon>
        <taxon>Acer</taxon>
    </lineage>
</organism>
<comment type="similarity">
    <text evidence="1">Belongs to the cyclin family. Cyclin AB subfamily.</text>
</comment>
<dbReference type="Gene3D" id="1.10.472.10">
    <property type="entry name" value="Cyclin-like"/>
    <property type="match status" value="3"/>
</dbReference>
<dbReference type="SMART" id="SM01332">
    <property type="entry name" value="Cyclin_C"/>
    <property type="match status" value="1"/>
</dbReference>
<dbReference type="GO" id="GO:0016538">
    <property type="term" value="F:cyclin-dependent protein serine/threonine kinase regulator activity"/>
    <property type="evidence" value="ECO:0007669"/>
    <property type="project" value="InterPro"/>
</dbReference>
<sequence length="441" mass="49176">MEAKDVVPRQPRGGGKAKNDPAQGKNRQVLGDIGNLETLSIVEGKISRPITRGFRAQLLANVQLAAEKNKLPVVDDGVPAIRKGRVVKEAAEAQKKIPEKPNPDNVIVILSNEKEKVKPVEVQKKLLSEKPEADTLVLISPLEEEKVKPVGAGSSRKGSSRKVKTLTSILSARSKAACGITNKPQDLIVNIDAADVNDELAVVEYVDELYMFYKATEDESRVHDYMVSQPCINAKMRTILADWLIEVHSRYQLMPETLYLSINIIDRYLSMKTITRRELQLVGISSMLTACKYEEGYAPQVNDFVFLTDYAYGGVEIRVMEKAILEQLGWYLTVPTPYVFLVRYIKASVLPDQEMENMASFLAELGLIHYSTTVHYLPIHACCISCYREEQLMDCAKLLVRFHSAAAKSELKTGVYRKFISPSRGAVALFTPAKRLLGVST</sequence>